<sequence>MKVKAKEKDEKNDDDEAVYIKLNDVPLDMLRYSISMQSGAERKETRKTLLLKMGAKKPKNAYINYKELMQNRAKSKLEAQKYPCDRAATFVNKKLPLKKKKKDRKKEKSKKKSKSKKR</sequence>
<dbReference type="WBParaSite" id="TREG1_38460.1">
    <property type="protein sequence ID" value="TREG1_38460.1"/>
    <property type="gene ID" value="TREG1_38460"/>
</dbReference>
<reference evidence="3" key="2">
    <citation type="submission" date="2023-11" db="UniProtKB">
        <authorList>
            <consortium name="WormBaseParasite"/>
        </authorList>
    </citation>
    <scope>IDENTIFICATION</scope>
</reference>
<evidence type="ECO:0000313" key="3">
    <source>
        <dbReference type="WBParaSite" id="TREG1_38460.1"/>
    </source>
</evidence>
<evidence type="ECO:0000256" key="1">
    <source>
        <dbReference type="SAM" id="MobiDB-lite"/>
    </source>
</evidence>
<dbReference type="AlphaFoldDB" id="A0AA85JSN6"/>
<dbReference type="InterPro" id="IPR027973">
    <property type="entry name" value="FSAF1-like"/>
</dbReference>
<reference evidence="2" key="1">
    <citation type="submission" date="2022-06" db="EMBL/GenBank/DDBJ databases">
        <authorList>
            <person name="Berger JAMES D."/>
            <person name="Berger JAMES D."/>
        </authorList>
    </citation>
    <scope>NUCLEOTIDE SEQUENCE [LARGE SCALE GENOMIC DNA]</scope>
</reference>
<feature type="compositionally biased region" description="Basic residues" evidence="1">
    <location>
        <begin position="95"/>
        <end position="118"/>
    </location>
</feature>
<dbReference type="Pfam" id="PF15375">
    <property type="entry name" value="FSAF1"/>
    <property type="match status" value="1"/>
</dbReference>
<keyword evidence="2" id="KW-1185">Reference proteome</keyword>
<organism evidence="2 3">
    <name type="scientific">Trichobilharzia regenti</name>
    <name type="common">Nasal bird schistosome</name>
    <dbReference type="NCBI Taxonomy" id="157069"/>
    <lineage>
        <taxon>Eukaryota</taxon>
        <taxon>Metazoa</taxon>
        <taxon>Spiralia</taxon>
        <taxon>Lophotrochozoa</taxon>
        <taxon>Platyhelminthes</taxon>
        <taxon>Trematoda</taxon>
        <taxon>Digenea</taxon>
        <taxon>Strigeidida</taxon>
        <taxon>Schistosomatoidea</taxon>
        <taxon>Schistosomatidae</taxon>
        <taxon>Trichobilharzia</taxon>
    </lineage>
</organism>
<dbReference type="Proteomes" id="UP000050795">
    <property type="component" value="Unassembled WGS sequence"/>
</dbReference>
<evidence type="ECO:0000313" key="2">
    <source>
        <dbReference type="Proteomes" id="UP000050795"/>
    </source>
</evidence>
<proteinExistence type="predicted"/>
<name>A0AA85JSN6_TRIRE</name>
<feature type="region of interest" description="Disordered" evidence="1">
    <location>
        <begin position="91"/>
        <end position="118"/>
    </location>
</feature>
<accession>A0AA85JSN6</accession>
<protein>
    <submittedName>
        <fullName evidence="3">Uncharacterized protein</fullName>
    </submittedName>
</protein>